<feature type="binding site" evidence="7">
    <location>
        <position position="233"/>
    </location>
    <ligand>
        <name>ATP</name>
        <dbReference type="ChEBI" id="CHEBI:30616"/>
    </ligand>
</feature>
<keyword evidence="5 7" id="KW-0648">Protein biosynthesis</keyword>
<feature type="binding site" evidence="7">
    <location>
        <position position="489"/>
    </location>
    <ligand>
        <name>ATP</name>
        <dbReference type="ChEBI" id="CHEBI:30616"/>
    </ligand>
</feature>
<dbReference type="EMBL" id="JANRMI010000001">
    <property type="protein sequence ID" value="MDG0815445.1"/>
    <property type="molecule type" value="Genomic_DNA"/>
</dbReference>
<dbReference type="Pfam" id="PF02938">
    <property type="entry name" value="GAD"/>
    <property type="match status" value="1"/>
</dbReference>
<dbReference type="RefSeq" id="WP_277576920.1">
    <property type="nucleotide sequence ID" value="NZ_JANRMI010000001.1"/>
</dbReference>
<keyword evidence="6 7" id="KW-0030">Aminoacyl-tRNA synthetase</keyword>
<dbReference type="InterPro" id="IPR004364">
    <property type="entry name" value="Aa-tRNA-synt_II"/>
</dbReference>
<dbReference type="PRINTS" id="PR01042">
    <property type="entry name" value="TRNASYNTHASP"/>
</dbReference>
<dbReference type="Pfam" id="PF00152">
    <property type="entry name" value="tRNA-synt_2"/>
    <property type="match status" value="1"/>
</dbReference>
<keyword evidence="10" id="KW-1185">Reference proteome</keyword>
<accession>A0ABT6DF21</accession>
<dbReference type="GO" id="GO:0004815">
    <property type="term" value="F:aspartate-tRNA ligase activity"/>
    <property type="evidence" value="ECO:0007669"/>
    <property type="project" value="UniProtKB-EC"/>
</dbReference>
<dbReference type="PANTHER" id="PTHR22594:SF5">
    <property type="entry name" value="ASPARTATE--TRNA LIGASE, MITOCHONDRIAL"/>
    <property type="match status" value="1"/>
</dbReference>
<comment type="subunit">
    <text evidence="7">Homodimer.</text>
</comment>
<dbReference type="Gene3D" id="3.30.1360.30">
    <property type="entry name" value="GAD-like domain"/>
    <property type="match status" value="1"/>
</dbReference>
<dbReference type="InterPro" id="IPR029351">
    <property type="entry name" value="GAD_dom"/>
</dbReference>
<protein>
    <recommendedName>
        <fullName evidence="7">Aspartate--tRNA(Asp/Asn) ligase</fullName>
        <ecNumber evidence="7">6.1.1.23</ecNumber>
    </recommendedName>
    <alternativeName>
        <fullName evidence="7">Aspartyl-tRNA synthetase</fullName>
        <shortName evidence="7">AspRS</shortName>
    </alternativeName>
    <alternativeName>
        <fullName evidence="7">Non-discriminating aspartyl-tRNA synthetase</fullName>
        <shortName evidence="7">ND-AspRS</shortName>
    </alternativeName>
</protein>
<dbReference type="InterPro" id="IPR004365">
    <property type="entry name" value="NA-bd_OB_tRNA"/>
</dbReference>
<comment type="similarity">
    <text evidence="1 7">Belongs to the class-II aminoacyl-tRNA synthetase family. Type 1 subfamily.</text>
</comment>
<dbReference type="NCBIfam" id="NF001750">
    <property type="entry name" value="PRK00476.1"/>
    <property type="match status" value="1"/>
</dbReference>
<comment type="function">
    <text evidence="7">Aspartyl-tRNA synthetase with relaxed tRNA specificity since it is able to aspartylate not only its cognate tRNA(Asp) but also tRNA(Asn). Reaction proceeds in two steps: L-aspartate is first activated by ATP to form Asp-AMP and then transferred to the acceptor end of tRNA(Asp/Asn).</text>
</comment>
<evidence type="ECO:0000256" key="4">
    <source>
        <dbReference type="ARBA" id="ARBA00022840"/>
    </source>
</evidence>
<evidence type="ECO:0000313" key="9">
    <source>
        <dbReference type="EMBL" id="MDG0815445.1"/>
    </source>
</evidence>
<keyword evidence="3 7" id="KW-0547">Nucleotide-binding</keyword>
<dbReference type="HAMAP" id="MF_00044">
    <property type="entry name" value="Asp_tRNA_synth_type1"/>
    <property type="match status" value="1"/>
</dbReference>
<dbReference type="SUPFAM" id="SSF50249">
    <property type="entry name" value="Nucleic acid-binding proteins"/>
    <property type="match status" value="1"/>
</dbReference>
<feature type="binding site" evidence="7">
    <location>
        <position position="496"/>
    </location>
    <ligand>
        <name>L-aspartate</name>
        <dbReference type="ChEBI" id="CHEBI:29991"/>
    </ligand>
</feature>
<dbReference type="SUPFAM" id="SSF55681">
    <property type="entry name" value="Class II aaRS and biotin synthetases"/>
    <property type="match status" value="1"/>
</dbReference>
<dbReference type="InterPro" id="IPR012340">
    <property type="entry name" value="NA-bd_OB-fold"/>
</dbReference>
<dbReference type="InterPro" id="IPR004115">
    <property type="entry name" value="GAD-like_sf"/>
</dbReference>
<evidence type="ECO:0000256" key="1">
    <source>
        <dbReference type="ARBA" id="ARBA00006303"/>
    </source>
</evidence>
<evidence type="ECO:0000256" key="6">
    <source>
        <dbReference type="ARBA" id="ARBA00023146"/>
    </source>
</evidence>
<gene>
    <name evidence="7 9" type="primary">aspS</name>
    <name evidence="9" type="ORF">NWE73_03660</name>
</gene>
<dbReference type="CDD" id="cd04317">
    <property type="entry name" value="EcAspRS_like_N"/>
    <property type="match status" value="1"/>
</dbReference>
<dbReference type="NCBIfam" id="TIGR00459">
    <property type="entry name" value="aspS_bact"/>
    <property type="match status" value="1"/>
</dbReference>
<keyword evidence="7" id="KW-0963">Cytoplasm</keyword>
<evidence type="ECO:0000313" key="10">
    <source>
        <dbReference type="Proteomes" id="UP001152321"/>
    </source>
</evidence>
<feature type="domain" description="Aminoacyl-transfer RNA synthetases class-II family profile" evidence="8">
    <location>
        <begin position="148"/>
        <end position="562"/>
    </location>
</feature>
<feature type="region of interest" description="Aspartate" evidence="7">
    <location>
        <begin position="202"/>
        <end position="205"/>
    </location>
</feature>
<feature type="binding site" evidence="7">
    <location>
        <position position="178"/>
    </location>
    <ligand>
        <name>L-aspartate</name>
        <dbReference type="ChEBI" id="CHEBI:29991"/>
    </ligand>
</feature>
<evidence type="ECO:0000256" key="3">
    <source>
        <dbReference type="ARBA" id="ARBA00022741"/>
    </source>
</evidence>
<evidence type="ECO:0000256" key="7">
    <source>
        <dbReference type="HAMAP-Rule" id="MF_00044"/>
    </source>
</evidence>
<feature type="binding site" evidence="7">
    <location>
        <begin position="224"/>
        <end position="226"/>
    </location>
    <ligand>
        <name>ATP</name>
        <dbReference type="ChEBI" id="CHEBI:30616"/>
    </ligand>
</feature>
<comment type="subcellular location">
    <subcellularLocation>
        <location evidence="7">Cytoplasm</location>
    </subcellularLocation>
</comment>
<dbReference type="Gene3D" id="2.40.50.140">
    <property type="entry name" value="Nucleic acid-binding proteins"/>
    <property type="match status" value="1"/>
</dbReference>
<name>A0ABT6DF21_9BACT</name>
<dbReference type="InterPro" id="IPR004524">
    <property type="entry name" value="Asp-tRNA-ligase_1"/>
</dbReference>
<dbReference type="PANTHER" id="PTHR22594">
    <property type="entry name" value="ASPARTYL/LYSYL-TRNA SYNTHETASE"/>
    <property type="match status" value="1"/>
</dbReference>
<feature type="binding site" evidence="7">
    <location>
        <begin position="541"/>
        <end position="544"/>
    </location>
    <ligand>
        <name>ATP</name>
        <dbReference type="ChEBI" id="CHEBI:30616"/>
    </ligand>
</feature>
<feature type="binding site" evidence="7">
    <location>
        <position position="451"/>
    </location>
    <ligand>
        <name>L-aspartate</name>
        <dbReference type="ChEBI" id="CHEBI:29991"/>
    </ligand>
</feature>
<dbReference type="InterPro" id="IPR045864">
    <property type="entry name" value="aa-tRNA-synth_II/BPL/LPL"/>
</dbReference>
<feature type="site" description="Important for tRNA non-discrimination" evidence="7">
    <location>
        <position position="87"/>
    </location>
</feature>
<sequence length="605" mass="68070">MKFVSQLKRSEYCGKLGSSHVGQKVVLMGWVDVRRDHGSLVFIDLRDREGIVQVVLDPNKPETAASKNLRGEFVLAVEGIVRARPDGMKNTKIKTGEIEIEATRCEILNESAVPPFQGGDENVNEMLRLKYRYLDLRTPRLQNHLMTRHKVAQVVRRFLSDNGFLEVETPILYKSTPEGARDYLVPSRVNPGTFYALPQSPQTLKQLLMIGGYDRYFQIARCFRDEDLRADRQPEFSQIDMEMSFIDQEDIMAMNEKLLRTIWKEIKGIDVGEIPRMTFQEAMDRYGNDKPDTRFGLEIKDLKSVVTGSGFKVFDDVIARGGIVRGIAVPKGGAYSRGQFDKLTEVAKRGGAKGLVWIKAEADGTFASPVSKFFSQEKLAEIFKTVGAGTGDCALIVADDYDIACASLSTLRMHVGRELNLIDTSKYKFLWVVDFPLLEYSSDEKRWVARHHPFTSPKDEFFGDLLGNNEAAYGKILAKAYDLVCNGYEMGGGSIRIYRNEIQQAMFRLLGMSEEETKHKFGFFLEALKYGTPPHGGIAWGLDRLVMLLCETEAIREVIAFPKTAKASDLMSDCPSEVNREQLAEVGVRLSPLAEKALEDSKKNS</sequence>
<feature type="site" description="Important for tRNA non-discrimination" evidence="7">
    <location>
        <position position="37"/>
    </location>
</feature>
<dbReference type="SUPFAM" id="SSF55261">
    <property type="entry name" value="GAD domain-like"/>
    <property type="match status" value="1"/>
</dbReference>
<dbReference type="InterPro" id="IPR002312">
    <property type="entry name" value="Asp/Asn-tRNA-synth_IIb"/>
</dbReference>
<dbReference type="PROSITE" id="PS50862">
    <property type="entry name" value="AA_TRNA_LIGASE_II"/>
    <property type="match status" value="1"/>
</dbReference>
<comment type="caution">
    <text evidence="9">The sequence shown here is derived from an EMBL/GenBank/DDBJ whole genome shotgun (WGS) entry which is preliminary data.</text>
</comment>
<dbReference type="Gene3D" id="3.30.930.10">
    <property type="entry name" value="Bira Bifunctional Protein, Domain 2"/>
    <property type="match status" value="1"/>
</dbReference>
<dbReference type="InterPro" id="IPR047089">
    <property type="entry name" value="Asp-tRNA-ligase_1_N"/>
</dbReference>
<comment type="catalytic activity">
    <reaction evidence="7">
        <text>tRNA(Asx) + L-aspartate + ATP = L-aspartyl-tRNA(Asx) + AMP + diphosphate</text>
        <dbReference type="Rhea" id="RHEA:18349"/>
        <dbReference type="Rhea" id="RHEA-COMP:9710"/>
        <dbReference type="Rhea" id="RHEA-COMP:9711"/>
        <dbReference type="ChEBI" id="CHEBI:29991"/>
        <dbReference type="ChEBI" id="CHEBI:30616"/>
        <dbReference type="ChEBI" id="CHEBI:33019"/>
        <dbReference type="ChEBI" id="CHEBI:78442"/>
        <dbReference type="ChEBI" id="CHEBI:78516"/>
        <dbReference type="ChEBI" id="CHEBI:456215"/>
        <dbReference type="EC" id="6.1.1.23"/>
    </reaction>
</comment>
<keyword evidence="2 7" id="KW-0436">Ligase</keyword>
<evidence type="ECO:0000256" key="2">
    <source>
        <dbReference type="ARBA" id="ARBA00022598"/>
    </source>
</evidence>
<dbReference type="Proteomes" id="UP001152321">
    <property type="component" value="Unassembled WGS sequence"/>
</dbReference>
<feature type="binding site" evidence="7">
    <location>
        <position position="224"/>
    </location>
    <ligand>
        <name>L-aspartate</name>
        <dbReference type="ChEBI" id="CHEBI:29991"/>
    </ligand>
</feature>
<proteinExistence type="inferred from homology"/>
<dbReference type="InterPro" id="IPR047090">
    <property type="entry name" value="AspRS_core"/>
</dbReference>
<evidence type="ECO:0000259" key="8">
    <source>
        <dbReference type="PROSITE" id="PS50862"/>
    </source>
</evidence>
<dbReference type="CDD" id="cd00777">
    <property type="entry name" value="AspRS_core"/>
    <property type="match status" value="1"/>
</dbReference>
<keyword evidence="4 7" id="KW-0067">ATP-binding</keyword>
<dbReference type="Pfam" id="PF01336">
    <property type="entry name" value="tRNA_anti-codon"/>
    <property type="match status" value="1"/>
</dbReference>
<dbReference type="EC" id="6.1.1.23" evidence="7"/>
<dbReference type="InterPro" id="IPR006195">
    <property type="entry name" value="aa-tRNA-synth_II"/>
</dbReference>
<organism evidence="9 10">
    <name type="scientific">Bdellovibrio svalbardensis</name>
    <dbReference type="NCBI Taxonomy" id="2972972"/>
    <lineage>
        <taxon>Bacteria</taxon>
        <taxon>Pseudomonadati</taxon>
        <taxon>Bdellovibrionota</taxon>
        <taxon>Bdellovibrionia</taxon>
        <taxon>Bdellovibrionales</taxon>
        <taxon>Pseudobdellovibrionaceae</taxon>
        <taxon>Bdellovibrio</taxon>
    </lineage>
</organism>
<reference evidence="9" key="1">
    <citation type="submission" date="2022-08" db="EMBL/GenBank/DDBJ databases">
        <title>Novel Bdellovibrio Species Isolated from Svalbard: Designation Bdellovibrio svalbardensis.</title>
        <authorList>
            <person name="Mitchell R.J."/>
            <person name="Choi S.Y."/>
        </authorList>
    </citation>
    <scope>NUCLEOTIDE SEQUENCE</scope>
    <source>
        <strain evidence="9">PAP01</strain>
    </source>
</reference>
<evidence type="ECO:0000256" key="5">
    <source>
        <dbReference type="ARBA" id="ARBA00022917"/>
    </source>
</evidence>